<sequence>MSNRVLMVVFGLAITTASTISGYCAYETSQLVRKAYYMDSEAAELAPEAEFSADGAEGHA</sequence>
<protein>
    <submittedName>
        <fullName evidence="1">Uncharacterized protein</fullName>
    </submittedName>
</protein>
<keyword evidence="2" id="KW-1185">Reference proteome</keyword>
<organism evidence="1 2">
    <name type="scientific">Pseudomonas alkylphenolica</name>
    <dbReference type="NCBI Taxonomy" id="237609"/>
    <lineage>
        <taxon>Bacteria</taxon>
        <taxon>Pseudomonadati</taxon>
        <taxon>Pseudomonadota</taxon>
        <taxon>Gammaproteobacteria</taxon>
        <taxon>Pseudomonadales</taxon>
        <taxon>Pseudomonadaceae</taxon>
        <taxon>Pseudomonas</taxon>
    </lineage>
</organism>
<dbReference type="EMBL" id="CP046621">
    <property type="protein sequence ID" value="QGW78202.1"/>
    <property type="molecule type" value="Genomic_DNA"/>
</dbReference>
<evidence type="ECO:0000313" key="1">
    <source>
        <dbReference type="EMBL" id="QGW78202.1"/>
    </source>
</evidence>
<gene>
    <name evidence="1" type="ORF">GPJ81_16405</name>
</gene>
<dbReference type="AlphaFoldDB" id="A0A6I6GUL7"/>
<dbReference type="Proteomes" id="UP000426235">
    <property type="component" value="Chromosome"/>
</dbReference>
<accession>A0A6I6GUL7</accession>
<dbReference type="RefSeq" id="WP_157193123.1">
    <property type="nucleotide sequence ID" value="NZ_CP046621.1"/>
</dbReference>
<proteinExistence type="predicted"/>
<name>A0A6I6GUL7_9PSED</name>
<reference evidence="1" key="1">
    <citation type="submission" date="2019-12" db="EMBL/GenBank/DDBJ databases">
        <title>Hybrid Genome Assemblies of two High G+C Isolates from Undergraduate Microbiology Courses.</title>
        <authorList>
            <person name="Ne Ville C.J."/>
            <person name="Enright D."/>
            <person name="Hernandez I."/>
            <person name="Dodsworth J."/>
            <person name="Orwin P.M."/>
        </authorList>
    </citation>
    <scope>NUCLEOTIDE SEQUENCE [LARGE SCALE GENOMIC DNA]</scope>
    <source>
        <strain evidence="1">Neo</strain>
    </source>
</reference>
<evidence type="ECO:0000313" key="2">
    <source>
        <dbReference type="Proteomes" id="UP000426235"/>
    </source>
</evidence>